<dbReference type="GO" id="GO:0019731">
    <property type="term" value="P:antibacterial humoral response"/>
    <property type="evidence" value="ECO:0007669"/>
    <property type="project" value="TreeGrafter"/>
</dbReference>
<dbReference type="GO" id="GO:0005615">
    <property type="term" value="C:extracellular space"/>
    <property type="evidence" value="ECO:0007669"/>
    <property type="project" value="TreeGrafter"/>
</dbReference>
<dbReference type="PANTHER" id="PTHR19441:SF39">
    <property type="entry name" value="WAP FOUR-DISULFIDE CORE DOMAIN PROTEIN 5"/>
    <property type="match status" value="1"/>
</dbReference>
<gene>
    <name evidence="10" type="ORF">J0S82_011543</name>
</gene>
<evidence type="ECO:0000256" key="2">
    <source>
        <dbReference type="ARBA" id="ARBA00004613"/>
    </source>
</evidence>
<name>A0A8J6DTY1_GALPY</name>
<keyword evidence="5" id="KW-0646">Protease inhibitor</keyword>
<dbReference type="InterPro" id="IPR050514">
    <property type="entry name" value="WAP_four-disulfide_core"/>
</dbReference>
<keyword evidence="4" id="KW-0964">Secreted</keyword>
<keyword evidence="8" id="KW-1015">Disulfide bond</keyword>
<evidence type="ECO:0000313" key="10">
    <source>
        <dbReference type="EMBL" id="KAG8519725.1"/>
    </source>
</evidence>
<sequence>MDDSQCPASMKCCSRACFRQCIHKVSVKSGSCPEDRLHCLSTVRHLCLQDSDCSGSKRCCPTACGRDCRSPLQGTAPGPWAGLPLAEALRQLPVRHP</sequence>
<dbReference type="InterPro" id="IPR036645">
    <property type="entry name" value="Elafin-like_sf"/>
</dbReference>
<proteinExistence type="predicted"/>
<evidence type="ECO:0000256" key="5">
    <source>
        <dbReference type="ARBA" id="ARBA00022690"/>
    </source>
</evidence>
<keyword evidence="11" id="KW-1185">Reference proteome</keyword>
<comment type="caution">
    <text evidence="10">The sequence shown here is derived from an EMBL/GenBank/DDBJ whole genome shotgun (WGS) entry which is preliminary data.</text>
</comment>
<dbReference type="SUPFAM" id="SSF57256">
    <property type="entry name" value="Elafin-like"/>
    <property type="match status" value="1"/>
</dbReference>
<evidence type="ECO:0000256" key="7">
    <source>
        <dbReference type="ARBA" id="ARBA00022737"/>
    </source>
</evidence>
<dbReference type="OrthoDB" id="4473401at2759"/>
<evidence type="ECO:0000313" key="11">
    <source>
        <dbReference type="Proteomes" id="UP000700334"/>
    </source>
</evidence>
<dbReference type="PANTHER" id="PTHR19441">
    <property type="entry name" value="WHEY ACDIC PROTEIN WAP"/>
    <property type="match status" value="1"/>
</dbReference>
<dbReference type="PRINTS" id="PR00003">
    <property type="entry name" value="4DISULPHCORE"/>
</dbReference>
<dbReference type="SMART" id="SM00217">
    <property type="entry name" value="WAP"/>
    <property type="match status" value="1"/>
</dbReference>
<evidence type="ECO:0000256" key="6">
    <source>
        <dbReference type="ARBA" id="ARBA00022729"/>
    </source>
</evidence>
<feature type="domain" description="WAP" evidence="9">
    <location>
        <begin position="25"/>
        <end position="72"/>
    </location>
</feature>
<dbReference type="EMBL" id="JAGFMF010011599">
    <property type="protein sequence ID" value="KAG8519725.1"/>
    <property type="molecule type" value="Genomic_DNA"/>
</dbReference>
<accession>A0A8J6DTY1</accession>
<dbReference type="GO" id="GO:0045087">
    <property type="term" value="P:innate immune response"/>
    <property type="evidence" value="ECO:0007669"/>
    <property type="project" value="TreeGrafter"/>
</dbReference>
<comment type="function">
    <text evidence="1">Putative acid-stable proteinase inhibitor.</text>
</comment>
<evidence type="ECO:0000256" key="8">
    <source>
        <dbReference type="ARBA" id="ARBA00023157"/>
    </source>
</evidence>
<protein>
    <recommendedName>
        <fullName evidence="3">WAP four-disulfide core domain protein 5</fullName>
    </recommendedName>
</protein>
<dbReference type="Proteomes" id="UP000700334">
    <property type="component" value="Unassembled WGS sequence"/>
</dbReference>
<dbReference type="Gene3D" id="4.10.75.10">
    <property type="entry name" value="Elafin-like"/>
    <property type="match status" value="1"/>
</dbReference>
<comment type="subcellular location">
    <subcellularLocation>
        <location evidence="2">Secreted</location>
    </subcellularLocation>
</comment>
<dbReference type="Pfam" id="PF00095">
    <property type="entry name" value="WAP"/>
    <property type="match status" value="2"/>
</dbReference>
<dbReference type="AlphaFoldDB" id="A0A8J6DTY1"/>
<organism evidence="10 11">
    <name type="scientific">Galemys pyrenaicus</name>
    <name type="common">Iberian desman</name>
    <name type="synonym">Pyrenean desman</name>
    <dbReference type="NCBI Taxonomy" id="202257"/>
    <lineage>
        <taxon>Eukaryota</taxon>
        <taxon>Metazoa</taxon>
        <taxon>Chordata</taxon>
        <taxon>Craniata</taxon>
        <taxon>Vertebrata</taxon>
        <taxon>Euteleostomi</taxon>
        <taxon>Mammalia</taxon>
        <taxon>Eutheria</taxon>
        <taxon>Laurasiatheria</taxon>
        <taxon>Eulipotyphla</taxon>
        <taxon>Talpidae</taxon>
        <taxon>Galemys</taxon>
    </lineage>
</organism>
<evidence type="ECO:0000256" key="3">
    <source>
        <dbReference type="ARBA" id="ARBA00017105"/>
    </source>
</evidence>
<dbReference type="PROSITE" id="PS51390">
    <property type="entry name" value="WAP"/>
    <property type="match status" value="1"/>
</dbReference>
<keyword evidence="7" id="KW-0677">Repeat</keyword>
<evidence type="ECO:0000256" key="4">
    <source>
        <dbReference type="ARBA" id="ARBA00022525"/>
    </source>
</evidence>
<reference evidence="10" key="1">
    <citation type="journal article" date="2021" name="Evol. Appl.">
        <title>The genome of the Pyrenean desman and the effects of bottlenecks and inbreeding on the genomic landscape of an endangered species.</title>
        <authorList>
            <person name="Escoda L."/>
            <person name="Castresana J."/>
        </authorList>
    </citation>
    <scope>NUCLEOTIDE SEQUENCE</scope>
    <source>
        <strain evidence="10">IBE-C5619</strain>
    </source>
</reference>
<dbReference type="GO" id="GO:0004867">
    <property type="term" value="F:serine-type endopeptidase inhibitor activity"/>
    <property type="evidence" value="ECO:0007669"/>
    <property type="project" value="TreeGrafter"/>
</dbReference>
<dbReference type="InterPro" id="IPR008197">
    <property type="entry name" value="WAP_dom"/>
</dbReference>
<keyword evidence="6" id="KW-0732">Signal</keyword>
<evidence type="ECO:0000256" key="1">
    <source>
        <dbReference type="ARBA" id="ARBA00003209"/>
    </source>
</evidence>
<evidence type="ECO:0000259" key="9">
    <source>
        <dbReference type="PROSITE" id="PS51390"/>
    </source>
</evidence>